<evidence type="ECO:0000256" key="3">
    <source>
        <dbReference type="SAM" id="Phobius"/>
    </source>
</evidence>
<dbReference type="PANTHER" id="PTHR10264">
    <property type="entry name" value="BAND 7 PROTEIN-RELATED"/>
    <property type="match status" value="1"/>
</dbReference>
<feature type="domain" description="Band 7" evidence="4">
    <location>
        <begin position="25"/>
        <end position="192"/>
    </location>
</feature>
<name>A0A2G6KDF6_9BACT</name>
<dbReference type="GO" id="GO:0005886">
    <property type="term" value="C:plasma membrane"/>
    <property type="evidence" value="ECO:0007669"/>
    <property type="project" value="InterPro"/>
</dbReference>
<reference evidence="5 6" key="1">
    <citation type="submission" date="2017-10" db="EMBL/GenBank/DDBJ databases">
        <title>Novel microbial diversity and functional potential in the marine mammal oral microbiome.</title>
        <authorList>
            <person name="Dudek N.K."/>
            <person name="Sun C.L."/>
            <person name="Burstein D."/>
            <person name="Kantor R.S."/>
            <person name="Aliaga Goltsman D.S."/>
            <person name="Bik E.M."/>
            <person name="Thomas B.C."/>
            <person name="Banfield J.F."/>
            <person name="Relman D.A."/>
        </authorList>
    </citation>
    <scope>NUCLEOTIDE SEQUENCE [LARGE SCALE GENOMIC DNA]</scope>
    <source>
        <strain evidence="5">DOLJORAL78_47_16</strain>
    </source>
</reference>
<protein>
    <recommendedName>
        <fullName evidence="4">Band 7 domain-containing protein</fullName>
    </recommendedName>
</protein>
<feature type="region of interest" description="Disordered" evidence="2">
    <location>
        <begin position="289"/>
        <end position="355"/>
    </location>
</feature>
<dbReference type="Gene3D" id="3.30.479.30">
    <property type="entry name" value="Band 7 domain"/>
    <property type="match status" value="1"/>
</dbReference>
<evidence type="ECO:0000256" key="1">
    <source>
        <dbReference type="ARBA" id="ARBA00008164"/>
    </source>
</evidence>
<sequence length="355" mass="39534">MEIWIVILVIAAIFTAIMVYLIINTPIFTVQEQQAVIIERLGKFNRVLEPGMHFMWPFIERKRRFTQGGIEVDFVDQRERTVDLPAQTVITRDKVQLEVDSIAYYQIAEPEKSVYGVDDVIGAVNQLIRTVLRDVIGDTELEQLLSGREKINQRLKEQVSNASGDWGISIRRVELQAVTPPASYAEAMRKVSEAELTRRAAITEAEGKKDAAILEAEGEAEKINRVYKAIHDGNPNEELLRIKYLEALEKIADGNATKVFMPFPTNPGSGSGPDFSFNQAIGMAAGFDAYASGPQAPTPVPPPQQQASQTEDRTTPIVKPENEQHSGQTRPKKVVRRVVRRVPKKSSGSPEANKS</sequence>
<proteinExistence type="inferred from homology"/>
<gene>
    <name evidence="5" type="ORF">CSA56_11170</name>
</gene>
<dbReference type="Proteomes" id="UP000230821">
    <property type="component" value="Unassembled WGS sequence"/>
</dbReference>
<dbReference type="GO" id="GO:0098552">
    <property type="term" value="C:side of membrane"/>
    <property type="evidence" value="ECO:0007669"/>
    <property type="project" value="UniProtKB-ARBA"/>
</dbReference>
<dbReference type="SMART" id="SM00244">
    <property type="entry name" value="PHB"/>
    <property type="match status" value="1"/>
</dbReference>
<feature type="compositionally biased region" description="Basic residues" evidence="2">
    <location>
        <begin position="330"/>
        <end position="344"/>
    </location>
</feature>
<feature type="compositionally biased region" description="Basic and acidic residues" evidence="2">
    <location>
        <begin position="310"/>
        <end position="324"/>
    </location>
</feature>
<evidence type="ECO:0000313" key="6">
    <source>
        <dbReference type="Proteomes" id="UP000230821"/>
    </source>
</evidence>
<comment type="caution">
    <text evidence="5">The sequence shown here is derived from an EMBL/GenBank/DDBJ whole genome shotgun (WGS) entry which is preliminary data.</text>
</comment>
<comment type="similarity">
    <text evidence="1">Belongs to the band 7/mec-2 family.</text>
</comment>
<evidence type="ECO:0000259" key="4">
    <source>
        <dbReference type="SMART" id="SM00244"/>
    </source>
</evidence>
<keyword evidence="3" id="KW-0472">Membrane</keyword>
<dbReference type="PRINTS" id="PR00721">
    <property type="entry name" value="STOMATIN"/>
</dbReference>
<keyword evidence="3" id="KW-1133">Transmembrane helix</keyword>
<keyword evidence="3" id="KW-0812">Transmembrane</keyword>
<organism evidence="5 6">
    <name type="scientific">candidate division KSB3 bacterium</name>
    <dbReference type="NCBI Taxonomy" id="2044937"/>
    <lineage>
        <taxon>Bacteria</taxon>
        <taxon>candidate division KSB3</taxon>
    </lineage>
</organism>
<evidence type="ECO:0000313" key="5">
    <source>
        <dbReference type="EMBL" id="PIE33665.1"/>
    </source>
</evidence>
<dbReference type="PANTHER" id="PTHR10264:SF19">
    <property type="entry name" value="AT06885P-RELATED"/>
    <property type="match status" value="1"/>
</dbReference>
<dbReference type="EMBL" id="PDSK01000096">
    <property type="protein sequence ID" value="PIE33665.1"/>
    <property type="molecule type" value="Genomic_DNA"/>
</dbReference>
<dbReference type="InterPro" id="IPR001107">
    <property type="entry name" value="Band_7"/>
</dbReference>
<accession>A0A2G6KDF6</accession>
<dbReference type="InterPro" id="IPR043202">
    <property type="entry name" value="Band-7_stomatin-like"/>
</dbReference>
<dbReference type="InterPro" id="IPR036013">
    <property type="entry name" value="Band_7/SPFH_dom_sf"/>
</dbReference>
<dbReference type="SUPFAM" id="SSF117892">
    <property type="entry name" value="Band 7/SPFH domain"/>
    <property type="match status" value="1"/>
</dbReference>
<dbReference type="Pfam" id="PF01145">
    <property type="entry name" value="Band_7"/>
    <property type="match status" value="1"/>
</dbReference>
<dbReference type="FunFam" id="3.30.479.30:FF:000004">
    <property type="entry name" value="Putative membrane protease family, stomatin"/>
    <property type="match status" value="1"/>
</dbReference>
<dbReference type="AlphaFoldDB" id="A0A2G6KDF6"/>
<feature type="transmembrane region" description="Helical" evidence="3">
    <location>
        <begin position="5"/>
        <end position="23"/>
    </location>
</feature>
<dbReference type="InterPro" id="IPR001972">
    <property type="entry name" value="Stomatin_HflK_fam"/>
</dbReference>
<evidence type="ECO:0000256" key="2">
    <source>
        <dbReference type="SAM" id="MobiDB-lite"/>
    </source>
</evidence>
<feature type="compositionally biased region" description="Polar residues" evidence="2">
    <location>
        <begin position="346"/>
        <end position="355"/>
    </location>
</feature>